<keyword evidence="1" id="KW-0812">Transmembrane</keyword>
<protein>
    <submittedName>
        <fullName evidence="2">Uncharacterized protein</fullName>
    </submittedName>
</protein>
<keyword evidence="1" id="KW-1133">Transmembrane helix</keyword>
<keyword evidence="1" id="KW-0472">Membrane</keyword>
<dbReference type="AlphaFoldDB" id="B1VAP6"/>
<reference evidence="2 3" key="1">
    <citation type="journal article" date="2008" name="J. Bacteriol.">
        <title>Comparative genome analysis of 'Candidatus Phytoplasma australiense' (subgroup tuf-Australia I; rp-A) and 'Ca. Phytoplasma asteris' strains OY-M and AY-WB.</title>
        <authorList>
            <person name="Tran-Nguyen L.T."/>
            <person name="Kube M."/>
            <person name="Schneider B."/>
            <person name="Reinhardt R."/>
            <person name="Gibb K.S."/>
        </authorList>
    </citation>
    <scope>NUCLEOTIDE SEQUENCE [LARGE SCALE GENOMIC DNA]</scope>
</reference>
<sequence>MKNLLVGKYLSKNIQINQFFQVFDIKINYALFFYQFEIFFGSIKPIIFLRIAFFLFNFLF</sequence>
<dbReference type="EMBL" id="AM422018">
    <property type="protein sequence ID" value="CAM12019.1"/>
    <property type="molecule type" value="Genomic_DNA"/>
</dbReference>
<organism evidence="2 3">
    <name type="scientific">Phytoplasma australiense</name>
    <dbReference type="NCBI Taxonomy" id="59748"/>
    <lineage>
        <taxon>Bacteria</taxon>
        <taxon>Bacillati</taxon>
        <taxon>Mycoplasmatota</taxon>
        <taxon>Mollicutes</taxon>
        <taxon>Acholeplasmatales</taxon>
        <taxon>Acholeplasmataceae</taxon>
        <taxon>Candidatus Phytoplasma</taxon>
        <taxon>16SrXII (Stolbur group)</taxon>
    </lineage>
</organism>
<proteinExistence type="predicted"/>
<accession>B1VAP6</accession>
<evidence type="ECO:0000313" key="3">
    <source>
        <dbReference type="Proteomes" id="UP000008323"/>
    </source>
</evidence>
<gene>
    <name evidence="2" type="ordered locus">PA0685</name>
</gene>
<dbReference type="KEGG" id="pal:PA0685"/>
<name>B1VAP6_PHYAS</name>
<evidence type="ECO:0000256" key="1">
    <source>
        <dbReference type="SAM" id="Phobius"/>
    </source>
</evidence>
<evidence type="ECO:0000313" key="2">
    <source>
        <dbReference type="EMBL" id="CAM12019.1"/>
    </source>
</evidence>
<feature type="transmembrane region" description="Helical" evidence="1">
    <location>
        <begin position="38"/>
        <end position="59"/>
    </location>
</feature>
<dbReference type="Proteomes" id="UP000008323">
    <property type="component" value="Chromosome"/>
</dbReference>